<gene>
    <name evidence="2" type="ORF">ACFQHR_02350</name>
</gene>
<evidence type="ECO:0000313" key="2">
    <source>
        <dbReference type="EMBL" id="MFC6996443.1"/>
    </source>
</evidence>
<sequence length="408" mass="45368">MFKNLLLILFMGCSLAAFAQKDFRPGYIITLEGDTLRGQIRDRSDARNSRSVIFKQGQEALVKEYEPAEVMGFGIEDQKLFLPERVPIIKVTPVGSDTTWQVVFLQQLVTGPISLFYLKTAGEPDRFFLRRANGRFSELESRKQIVEVNGKHYQKTLNFYQDTLRAIFAACPQVAEQAAKAEFTLGQLSKAFVAYNQCADPKEQVTVSETATRKTVVLGSATLGYAIGSTRSSGEQTLLNSPTGKKGPSGGVAINILNTGFSKNFSLQFGLDYTNKGAVGHHYTYSNSTTPTTTTIDMQVVNFSTIIRFNTAIGKLKHYIGAGPTAGYVLNYNDAYQYGNHVGVFPNTKAEYGLASEAAILFPLKANQGVALSLRYERTRISFNFTNRGEYYNHYFRLGVGYWFSSRQ</sequence>
<dbReference type="RefSeq" id="WP_066620368.1">
    <property type="nucleotide sequence ID" value="NZ_JBHSYQ010000003.1"/>
</dbReference>
<evidence type="ECO:0008006" key="4">
    <source>
        <dbReference type="Google" id="ProtNLM"/>
    </source>
</evidence>
<proteinExistence type="predicted"/>
<protein>
    <recommendedName>
        <fullName evidence="4">Outer membrane protein beta-barrel domain-containing protein</fullName>
    </recommendedName>
</protein>
<feature type="signal peptide" evidence="1">
    <location>
        <begin position="1"/>
        <end position="19"/>
    </location>
</feature>
<comment type="caution">
    <text evidence="2">The sequence shown here is derived from an EMBL/GenBank/DDBJ whole genome shotgun (WGS) entry which is preliminary data.</text>
</comment>
<feature type="chain" id="PRO_5045221267" description="Outer membrane protein beta-barrel domain-containing protein" evidence="1">
    <location>
        <begin position="20"/>
        <end position="408"/>
    </location>
</feature>
<reference evidence="3" key="1">
    <citation type="journal article" date="2019" name="Int. J. Syst. Evol. Microbiol.">
        <title>The Global Catalogue of Microorganisms (GCM) 10K type strain sequencing project: providing services to taxonomists for standard genome sequencing and annotation.</title>
        <authorList>
            <consortium name="The Broad Institute Genomics Platform"/>
            <consortium name="The Broad Institute Genome Sequencing Center for Infectious Disease"/>
            <person name="Wu L."/>
            <person name="Ma J."/>
        </authorList>
    </citation>
    <scope>NUCLEOTIDE SEQUENCE [LARGE SCALE GENOMIC DNA]</scope>
    <source>
        <strain evidence="3">CGMCC 4.7393</strain>
    </source>
</reference>
<evidence type="ECO:0000313" key="3">
    <source>
        <dbReference type="Proteomes" id="UP001596405"/>
    </source>
</evidence>
<name>A0ABW2DJE0_9BACT</name>
<dbReference type="Proteomes" id="UP001596405">
    <property type="component" value="Unassembled WGS sequence"/>
</dbReference>
<keyword evidence="3" id="KW-1185">Reference proteome</keyword>
<dbReference type="EMBL" id="JBHSYQ010000003">
    <property type="protein sequence ID" value="MFC6996443.1"/>
    <property type="molecule type" value="Genomic_DNA"/>
</dbReference>
<evidence type="ECO:0000256" key="1">
    <source>
        <dbReference type="SAM" id="SignalP"/>
    </source>
</evidence>
<accession>A0ABW2DJE0</accession>
<dbReference type="Gene3D" id="2.40.160.20">
    <property type="match status" value="1"/>
</dbReference>
<organism evidence="2 3">
    <name type="scientific">Rufibacter roseus</name>
    <dbReference type="NCBI Taxonomy" id="1567108"/>
    <lineage>
        <taxon>Bacteria</taxon>
        <taxon>Pseudomonadati</taxon>
        <taxon>Bacteroidota</taxon>
        <taxon>Cytophagia</taxon>
        <taxon>Cytophagales</taxon>
        <taxon>Hymenobacteraceae</taxon>
        <taxon>Rufibacter</taxon>
    </lineage>
</organism>
<keyword evidence="1" id="KW-0732">Signal</keyword>